<dbReference type="Proteomes" id="UP000309544">
    <property type="component" value="Unassembled WGS sequence"/>
</dbReference>
<name>A0A5C4S137_PROVB</name>
<dbReference type="SUPFAM" id="SSF53067">
    <property type="entry name" value="Actin-like ATPase domain"/>
    <property type="match status" value="2"/>
</dbReference>
<dbReference type="GO" id="GO:0005829">
    <property type="term" value="C:cytosol"/>
    <property type="evidence" value="ECO:0007669"/>
    <property type="project" value="TreeGrafter"/>
</dbReference>
<dbReference type="InterPro" id="IPR043129">
    <property type="entry name" value="ATPase_NBD"/>
</dbReference>
<dbReference type="Pfam" id="PF00814">
    <property type="entry name" value="TsaD"/>
    <property type="match status" value="1"/>
</dbReference>
<proteinExistence type="predicted"/>
<organism evidence="2 3">
    <name type="scientific">Prosthecochloris vibrioformis</name>
    <name type="common">Chlorobium vibrioforme</name>
    <dbReference type="NCBI Taxonomy" id="1098"/>
    <lineage>
        <taxon>Bacteria</taxon>
        <taxon>Pseudomonadati</taxon>
        <taxon>Chlorobiota</taxon>
        <taxon>Chlorobiia</taxon>
        <taxon>Chlorobiales</taxon>
        <taxon>Chlorobiaceae</taxon>
        <taxon>Prosthecochloris</taxon>
    </lineage>
</organism>
<evidence type="ECO:0000313" key="2">
    <source>
        <dbReference type="EMBL" id="TNJ36501.1"/>
    </source>
</evidence>
<dbReference type="PANTHER" id="PTHR11735">
    <property type="entry name" value="TRNA N6-ADENOSINE THREONYLCARBAMOYLTRANSFERASE"/>
    <property type="match status" value="1"/>
</dbReference>
<dbReference type="GO" id="GO:0016740">
    <property type="term" value="F:transferase activity"/>
    <property type="evidence" value="ECO:0007669"/>
    <property type="project" value="UniProtKB-KW"/>
</dbReference>
<dbReference type="InterPro" id="IPR022496">
    <property type="entry name" value="T6A_TsaB"/>
</dbReference>
<dbReference type="AlphaFoldDB" id="A0A5C4S137"/>
<evidence type="ECO:0000259" key="1">
    <source>
        <dbReference type="Pfam" id="PF00814"/>
    </source>
</evidence>
<comment type="caution">
    <text evidence="2">The sequence shown here is derived from an EMBL/GenBank/DDBJ whole genome shotgun (WGS) entry which is preliminary data.</text>
</comment>
<dbReference type="GO" id="GO:0002949">
    <property type="term" value="P:tRNA threonylcarbamoyladenosine modification"/>
    <property type="evidence" value="ECO:0007669"/>
    <property type="project" value="InterPro"/>
</dbReference>
<dbReference type="Gene3D" id="3.30.420.40">
    <property type="match status" value="2"/>
</dbReference>
<dbReference type="InterPro" id="IPR000905">
    <property type="entry name" value="Gcp-like_dom"/>
</dbReference>
<feature type="domain" description="Gcp-like" evidence="1">
    <location>
        <begin position="36"/>
        <end position="126"/>
    </location>
</feature>
<keyword evidence="3" id="KW-1185">Reference proteome</keyword>
<dbReference type="RefSeq" id="WP_139626641.1">
    <property type="nucleotide sequence ID" value="NZ_VDCI01000005.1"/>
</dbReference>
<protein>
    <submittedName>
        <fullName evidence="2">tRNA (Adenosine(37)-N6)-threonylcarbamoyltransferase complex dimerization subunit type 1 TsaB</fullName>
    </submittedName>
</protein>
<dbReference type="PANTHER" id="PTHR11735:SF11">
    <property type="entry name" value="TRNA THREONYLCARBAMOYLADENOSINE BIOSYNTHESIS PROTEIN TSAB"/>
    <property type="match status" value="1"/>
</dbReference>
<gene>
    <name evidence="2" type="primary">tsaB</name>
    <name evidence="2" type="ORF">FGF68_07190</name>
</gene>
<dbReference type="EMBL" id="VDCI01000005">
    <property type="protein sequence ID" value="TNJ36501.1"/>
    <property type="molecule type" value="Genomic_DNA"/>
</dbReference>
<keyword evidence="2" id="KW-0808">Transferase</keyword>
<reference evidence="2 3" key="1">
    <citation type="submission" date="2019-05" db="EMBL/GenBank/DDBJ databases">
        <title>Draft Whole-Genome sequence of the green sulfur bacterium Prosthecochloris vibrioformis DSM 260.</title>
        <authorList>
            <person name="Meyer T.E."/>
            <person name="Kyndt J.A."/>
        </authorList>
    </citation>
    <scope>NUCLEOTIDE SEQUENCE [LARGE SCALE GENOMIC DNA]</scope>
    <source>
        <strain evidence="2 3">DSM 260</strain>
    </source>
</reference>
<sequence length="228" mass="24481">MRSILAIECTHHIISIAVGGDAGIVERQTDGWQKAAESIVPLIEEVLVLAGTERERLEALVISSGPGSFTALRIGMATAKGLAFGLGLPLLPVSTIGALGLAAMERFPDRIVVPLIPARKGEYYFSVMPPRNREPSLLQQEVSYASVEQIGSILSRTDLDPVVVGRELDGVLEVCRVSGGDAHDADFFTAASLLQYGEEILRSGQWPALAEVVPEYHQNFTPHGGKKP</sequence>
<accession>A0A5C4S137</accession>
<evidence type="ECO:0000313" key="3">
    <source>
        <dbReference type="Proteomes" id="UP000309544"/>
    </source>
</evidence>
<dbReference type="NCBIfam" id="TIGR03725">
    <property type="entry name" value="T6A_YeaZ"/>
    <property type="match status" value="1"/>
</dbReference>